<name>A0AAV4HWF4_9GAST</name>
<accession>A0AAV4HWF4</accession>
<keyword evidence="2" id="KW-1185">Reference proteome</keyword>
<comment type="caution">
    <text evidence="1">The sequence shown here is derived from an EMBL/GenBank/DDBJ whole genome shotgun (WGS) entry which is preliminary data.</text>
</comment>
<evidence type="ECO:0000313" key="2">
    <source>
        <dbReference type="Proteomes" id="UP000762676"/>
    </source>
</evidence>
<evidence type="ECO:0000313" key="1">
    <source>
        <dbReference type="EMBL" id="GFS02534.1"/>
    </source>
</evidence>
<dbReference type="EMBL" id="BMAT01002239">
    <property type="protein sequence ID" value="GFS02534.1"/>
    <property type="molecule type" value="Genomic_DNA"/>
</dbReference>
<reference evidence="1 2" key="1">
    <citation type="journal article" date="2021" name="Elife">
        <title>Chloroplast acquisition without the gene transfer in kleptoplastic sea slugs, Plakobranchus ocellatus.</title>
        <authorList>
            <person name="Maeda T."/>
            <person name="Takahashi S."/>
            <person name="Yoshida T."/>
            <person name="Shimamura S."/>
            <person name="Takaki Y."/>
            <person name="Nagai Y."/>
            <person name="Toyoda A."/>
            <person name="Suzuki Y."/>
            <person name="Arimoto A."/>
            <person name="Ishii H."/>
            <person name="Satoh N."/>
            <person name="Nishiyama T."/>
            <person name="Hasebe M."/>
            <person name="Maruyama T."/>
            <person name="Minagawa J."/>
            <person name="Obokata J."/>
            <person name="Shigenobu S."/>
        </authorList>
    </citation>
    <scope>NUCLEOTIDE SEQUENCE [LARGE SCALE GENOMIC DNA]</scope>
</reference>
<sequence length="135" mass="15046">MSVLITTAQNRFEPLPNTNCFITYQTFSRMSPNGCVATTTTLELTMSFHNSVLYLDHAHKGLFNYCSADLQSDATIRSLSHERVGSTPAVHVSVCSDILTKTYWLWQTINGGAMPGEKPSGVLMQMKKRRKEVEG</sequence>
<gene>
    <name evidence="1" type="ORF">ElyMa_001126300</name>
</gene>
<protein>
    <submittedName>
        <fullName evidence="1">Uncharacterized protein</fullName>
    </submittedName>
</protein>
<dbReference type="AlphaFoldDB" id="A0AAV4HWF4"/>
<organism evidence="1 2">
    <name type="scientific">Elysia marginata</name>
    <dbReference type="NCBI Taxonomy" id="1093978"/>
    <lineage>
        <taxon>Eukaryota</taxon>
        <taxon>Metazoa</taxon>
        <taxon>Spiralia</taxon>
        <taxon>Lophotrochozoa</taxon>
        <taxon>Mollusca</taxon>
        <taxon>Gastropoda</taxon>
        <taxon>Heterobranchia</taxon>
        <taxon>Euthyneura</taxon>
        <taxon>Panpulmonata</taxon>
        <taxon>Sacoglossa</taxon>
        <taxon>Placobranchoidea</taxon>
        <taxon>Plakobranchidae</taxon>
        <taxon>Elysia</taxon>
    </lineage>
</organism>
<proteinExistence type="predicted"/>
<dbReference type="Proteomes" id="UP000762676">
    <property type="component" value="Unassembled WGS sequence"/>
</dbReference>